<feature type="region of interest" description="Disordered" evidence="1">
    <location>
        <begin position="93"/>
        <end position="116"/>
    </location>
</feature>
<reference evidence="2" key="1">
    <citation type="submission" date="2021-05" db="EMBL/GenBank/DDBJ databases">
        <authorList>
            <person name="Alioto T."/>
            <person name="Alioto T."/>
            <person name="Gomez Garrido J."/>
        </authorList>
    </citation>
    <scope>NUCLEOTIDE SEQUENCE</scope>
</reference>
<protein>
    <submittedName>
        <fullName evidence="2">(northern house mosquito) hypothetical protein</fullName>
    </submittedName>
</protein>
<evidence type="ECO:0000256" key="1">
    <source>
        <dbReference type="SAM" id="MobiDB-lite"/>
    </source>
</evidence>
<evidence type="ECO:0000313" key="2">
    <source>
        <dbReference type="EMBL" id="CAG6564049.1"/>
    </source>
</evidence>
<organism evidence="2">
    <name type="scientific">Culex pipiens</name>
    <name type="common">House mosquito</name>
    <dbReference type="NCBI Taxonomy" id="7175"/>
    <lineage>
        <taxon>Eukaryota</taxon>
        <taxon>Metazoa</taxon>
        <taxon>Ecdysozoa</taxon>
        <taxon>Arthropoda</taxon>
        <taxon>Hexapoda</taxon>
        <taxon>Insecta</taxon>
        <taxon>Pterygota</taxon>
        <taxon>Neoptera</taxon>
        <taxon>Endopterygota</taxon>
        <taxon>Diptera</taxon>
        <taxon>Nematocera</taxon>
        <taxon>Culicoidea</taxon>
        <taxon>Culicidae</taxon>
        <taxon>Culicinae</taxon>
        <taxon>Culicini</taxon>
        <taxon>Culex</taxon>
        <taxon>Culex</taxon>
    </lineage>
</organism>
<sequence>MGASESMSSSKVAVLSSLMSPSSANGSDLRLRSLRKLESAHSQRTRKAYAASRSLRQVQQRCCGRPSFWEIWTEAQQTIFAARSLSISELKSGCKSSGASQTRQISKFRTNGSGVT</sequence>
<dbReference type="AlphaFoldDB" id="A0A8D8J2F4"/>
<proteinExistence type="predicted"/>
<accession>A0A8D8J2F4</accession>
<dbReference type="EMBL" id="HBUE01271232">
    <property type="protein sequence ID" value="CAG6564049.1"/>
    <property type="molecule type" value="Transcribed_RNA"/>
</dbReference>
<dbReference type="EMBL" id="HBUE01165930">
    <property type="protein sequence ID" value="CAG6512588.1"/>
    <property type="molecule type" value="Transcribed_RNA"/>
</dbReference>
<name>A0A8D8J2F4_CULPI</name>